<evidence type="ECO:0000256" key="1">
    <source>
        <dbReference type="PIRSR" id="PIRSR600250-50"/>
    </source>
</evidence>
<keyword evidence="4" id="KW-0430">Lectin</keyword>
<sequence>MAFFALLLTFATALLASPRRPASRQAGTRRSLPMQQDDGPTNQTDATYSTNWAGTVLVGIDGDTCDTAILQTGVDFIIHALTGAIDYDGISGDVVTLTVTATTKHTDTAVIENTTTGQTVSKTITSTSALCEENAEWIVENYEEGDALANFADFGTVTFTDAEATTPSDSRIGPSDATIIDIR</sequence>
<dbReference type="Pfam" id="PF01828">
    <property type="entry name" value="Peptidase_A4"/>
    <property type="match status" value="1"/>
</dbReference>
<accession>A0A0D7AQT4</accession>
<dbReference type="GO" id="GO:0030246">
    <property type="term" value="F:carbohydrate binding"/>
    <property type="evidence" value="ECO:0007669"/>
    <property type="project" value="UniProtKB-KW"/>
</dbReference>
<protein>
    <submittedName>
        <fullName evidence="4">Concanavalin A-like lectin/glucanase</fullName>
    </submittedName>
</protein>
<keyword evidence="5" id="KW-1185">Reference proteome</keyword>
<keyword evidence="3" id="KW-0732">Signal</keyword>
<name>A0A0D7AQT4_9AGAR</name>
<evidence type="ECO:0000256" key="2">
    <source>
        <dbReference type="SAM" id="MobiDB-lite"/>
    </source>
</evidence>
<dbReference type="GO" id="GO:0070007">
    <property type="term" value="F:glutamic-type endopeptidase activity"/>
    <property type="evidence" value="ECO:0007669"/>
    <property type="project" value="InterPro"/>
</dbReference>
<dbReference type="CDD" id="cd13426">
    <property type="entry name" value="Peptidase_G1"/>
    <property type="match status" value="1"/>
</dbReference>
<dbReference type="OrthoDB" id="2862635at2759"/>
<dbReference type="GO" id="GO:0006508">
    <property type="term" value="P:proteolysis"/>
    <property type="evidence" value="ECO:0007669"/>
    <property type="project" value="InterPro"/>
</dbReference>
<feature type="chain" id="PRO_5002316492" evidence="3">
    <location>
        <begin position="17"/>
        <end position="183"/>
    </location>
</feature>
<feature type="compositionally biased region" description="Polar residues" evidence="2">
    <location>
        <begin position="38"/>
        <end position="47"/>
    </location>
</feature>
<dbReference type="InterPro" id="IPR000250">
    <property type="entry name" value="Peptidase_G1"/>
</dbReference>
<reference evidence="4 5" key="1">
    <citation type="journal article" date="2015" name="Fungal Genet. Biol.">
        <title>Evolution of novel wood decay mechanisms in Agaricales revealed by the genome sequences of Fistulina hepatica and Cylindrobasidium torrendii.</title>
        <authorList>
            <person name="Floudas D."/>
            <person name="Held B.W."/>
            <person name="Riley R."/>
            <person name="Nagy L.G."/>
            <person name="Koehler G."/>
            <person name="Ransdell A.S."/>
            <person name="Younus H."/>
            <person name="Chow J."/>
            <person name="Chiniquy J."/>
            <person name="Lipzen A."/>
            <person name="Tritt A."/>
            <person name="Sun H."/>
            <person name="Haridas S."/>
            <person name="LaButti K."/>
            <person name="Ohm R.A."/>
            <person name="Kues U."/>
            <person name="Blanchette R.A."/>
            <person name="Grigoriev I.V."/>
            <person name="Minto R.E."/>
            <person name="Hibbett D.S."/>
        </authorList>
    </citation>
    <scope>NUCLEOTIDE SEQUENCE [LARGE SCALE GENOMIC DNA]</scope>
    <source>
        <strain evidence="4 5">ATCC 64428</strain>
    </source>
</reference>
<evidence type="ECO:0000313" key="5">
    <source>
        <dbReference type="Proteomes" id="UP000054144"/>
    </source>
</evidence>
<dbReference type="PANTHER" id="PTHR37536">
    <property type="entry name" value="PUTATIVE (AFU_ORTHOLOGUE AFUA_3G02970)-RELATED"/>
    <property type="match status" value="1"/>
</dbReference>
<dbReference type="InterPro" id="IPR038656">
    <property type="entry name" value="Peptidase_G1_sf"/>
</dbReference>
<evidence type="ECO:0000256" key="3">
    <source>
        <dbReference type="SAM" id="SignalP"/>
    </source>
</evidence>
<gene>
    <name evidence="4" type="ORF">FISHEDRAFT_63404</name>
</gene>
<feature type="signal peptide" evidence="3">
    <location>
        <begin position="1"/>
        <end position="16"/>
    </location>
</feature>
<evidence type="ECO:0000313" key="4">
    <source>
        <dbReference type="EMBL" id="KIY53173.1"/>
    </source>
</evidence>
<feature type="active site" description="Proton acceptor" evidence="1">
    <location>
        <position position="140"/>
    </location>
</feature>
<dbReference type="PANTHER" id="PTHR37536:SF1">
    <property type="entry name" value="ASPERGILLOPEPSIN, PUTAITVE (AFU_ORTHOLOGUE AFUA_7G01200)"/>
    <property type="match status" value="1"/>
</dbReference>
<dbReference type="AlphaFoldDB" id="A0A0D7AQT4"/>
<dbReference type="InterPro" id="IPR013320">
    <property type="entry name" value="ConA-like_dom_sf"/>
</dbReference>
<dbReference type="EMBL" id="KN881627">
    <property type="protein sequence ID" value="KIY53173.1"/>
    <property type="molecule type" value="Genomic_DNA"/>
</dbReference>
<dbReference type="Gene3D" id="2.60.120.700">
    <property type="entry name" value="Peptidase G1"/>
    <property type="match status" value="1"/>
</dbReference>
<proteinExistence type="predicted"/>
<dbReference type="SUPFAM" id="SSF49899">
    <property type="entry name" value="Concanavalin A-like lectins/glucanases"/>
    <property type="match status" value="1"/>
</dbReference>
<organism evidence="4 5">
    <name type="scientific">Fistulina hepatica ATCC 64428</name>
    <dbReference type="NCBI Taxonomy" id="1128425"/>
    <lineage>
        <taxon>Eukaryota</taxon>
        <taxon>Fungi</taxon>
        <taxon>Dikarya</taxon>
        <taxon>Basidiomycota</taxon>
        <taxon>Agaricomycotina</taxon>
        <taxon>Agaricomycetes</taxon>
        <taxon>Agaricomycetidae</taxon>
        <taxon>Agaricales</taxon>
        <taxon>Fistulinaceae</taxon>
        <taxon>Fistulina</taxon>
    </lineage>
</organism>
<dbReference type="Proteomes" id="UP000054144">
    <property type="component" value="Unassembled WGS sequence"/>
</dbReference>
<feature type="region of interest" description="Disordered" evidence="2">
    <location>
        <begin position="21"/>
        <end position="47"/>
    </location>
</feature>